<proteinExistence type="inferred from homology"/>
<name>A0A368Y659_9BACI</name>
<keyword evidence="6" id="KW-1185">Reference proteome</keyword>
<gene>
    <name evidence="5" type="ORF">DFR57_103124</name>
</gene>
<comment type="caution">
    <text evidence="5">The sequence shown here is derived from an EMBL/GenBank/DDBJ whole genome shotgun (WGS) entry which is preliminary data.</text>
</comment>
<accession>A0A368Y659</accession>
<evidence type="ECO:0000256" key="3">
    <source>
        <dbReference type="ARBA" id="ARBA00023002"/>
    </source>
</evidence>
<evidence type="ECO:0000256" key="1">
    <source>
        <dbReference type="ARBA" id="ARBA00006515"/>
    </source>
</evidence>
<dbReference type="GO" id="GO:0051596">
    <property type="term" value="P:methylglyoxal catabolic process"/>
    <property type="evidence" value="ECO:0007669"/>
    <property type="project" value="TreeGrafter"/>
</dbReference>
<comment type="similarity">
    <text evidence="1">Belongs to the shaker potassium channel beta subunit family.</text>
</comment>
<dbReference type="InterPro" id="IPR036812">
    <property type="entry name" value="NAD(P)_OxRdtase_dom_sf"/>
</dbReference>
<evidence type="ECO:0000313" key="6">
    <source>
        <dbReference type="Proteomes" id="UP000252585"/>
    </source>
</evidence>
<sequence length="329" mass="36961">MTYIADEKRYNSMIYNRCGDSGLLLPAVSLGLYRNFGEKTPFKTAEKLIEIAFDNGITHFDLANNYGEPNGSAEKLFGQILKKALNGYRDEMIIATKAGYDMWPGPYGDGGSKKYMLASLDQSLKRLDLDYVDIYYSHRYDPDTPLEETVSALGTAVRSGKAVYAGVSNYPVTVMREVIKLFKQENIPFIAHQPQYSMFLREPEQELFPLLEEMGVGAVVYQALFQGLLTTKYVDGIPRDSRLADQVDSISTDQLTEERTKKVLKLKEIASERNQTVAQLAIAWALKRKPVSSVVIGVRNIEQLNENIGALNNTTFSNDELLKIDRILA</sequence>
<dbReference type="GO" id="GO:0016491">
    <property type="term" value="F:oxidoreductase activity"/>
    <property type="evidence" value="ECO:0007669"/>
    <property type="project" value="UniProtKB-KW"/>
</dbReference>
<reference evidence="5 6" key="1">
    <citation type="submission" date="2018-07" db="EMBL/GenBank/DDBJ databases">
        <title>Genomic Encyclopedia of Type Strains, Phase IV (KMG-IV): sequencing the most valuable type-strain genomes for metagenomic binning, comparative biology and taxonomic classification.</title>
        <authorList>
            <person name="Goeker M."/>
        </authorList>
    </citation>
    <scope>NUCLEOTIDE SEQUENCE [LARGE SCALE GENOMIC DNA]</scope>
    <source>
        <strain evidence="5 6">DSM 27696</strain>
    </source>
</reference>
<dbReference type="PANTHER" id="PTHR43150:SF4">
    <property type="entry name" value="L-GLYCERALDEHYDE 3-PHOSPHATE REDUCTASE"/>
    <property type="match status" value="1"/>
</dbReference>
<keyword evidence="2" id="KW-0521">NADP</keyword>
<feature type="domain" description="NADP-dependent oxidoreductase" evidence="4">
    <location>
        <begin position="28"/>
        <end position="328"/>
    </location>
</feature>
<dbReference type="InterPro" id="IPR005399">
    <property type="entry name" value="K_chnl_volt-dep_bsu_KCNAB-rel"/>
</dbReference>
<dbReference type="Proteomes" id="UP000252585">
    <property type="component" value="Unassembled WGS sequence"/>
</dbReference>
<dbReference type="Pfam" id="PF00248">
    <property type="entry name" value="Aldo_ket_red"/>
    <property type="match status" value="1"/>
</dbReference>
<evidence type="ECO:0000313" key="5">
    <source>
        <dbReference type="EMBL" id="RCW74828.1"/>
    </source>
</evidence>
<organism evidence="5 6">
    <name type="scientific">Saliterribacillus persicus</name>
    <dbReference type="NCBI Taxonomy" id="930114"/>
    <lineage>
        <taxon>Bacteria</taxon>
        <taxon>Bacillati</taxon>
        <taxon>Bacillota</taxon>
        <taxon>Bacilli</taxon>
        <taxon>Bacillales</taxon>
        <taxon>Bacillaceae</taxon>
        <taxon>Saliterribacillus</taxon>
    </lineage>
</organism>
<dbReference type="AlphaFoldDB" id="A0A368Y659"/>
<dbReference type="CDD" id="cd19089">
    <property type="entry name" value="AKR_AKR14A1_2"/>
    <property type="match status" value="1"/>
</dbReference>
<dbReference type="InterPro" id="IPR023210">
    <property type="entry name" value="NADP_OxRdtase_dom"/>
</dbReference>
<dbReference type="PANTHER" id="PTHR43150">
    <property type="entry name" value="HYPERKINETIC, ISOFORM M"/>
    <property type="match status" value="1"/>
</dbReference>
<keyword evidence="3" id="KW-0560">Oxidoreductase</keyword>
<dbReference type="OrthoDB" id="9773828at2"/>
<dbReference type="SUPFAM" id="SSF51430">
    <property type="entry name" value="NAD(P)-linked oxidoreductase"/>
    <property type="match status" value="1"/>
</dbReference>
<evidence type="ECO:0000259" key="4">
    <source>
        <dbReference type="Pfam" id="PF00248"/>
    </source>
</evidence>
<dbReference type="RefSeq" id="WP_114351939.1">
    <property type="nucleotide sequence ID" value="NZ_QPJJ01000003.1"/>
</dbReference>
<evidence type="ECO:0000256" key="2">
    <source>
        <dbReference type="ARBA" id="ARBA00022857"/>
    </source>
</evidence>
<dbReference type="EMBL" id="QPJJ01000003">
    <property type="protein sequence ID" value="RCW74828.1"/>
    <property type="molecule type" value="Genomic_DNA"/>
</dbReference>
<protein>
    <submittedName>
        <fullName evidence="5">L-glyceraldehyde 3-phosphate reductase</fullName>
    </submittedName>
</protein>
<dbReference type="Gene3D" id="3.20.20.100">
    <property type="entry name" value="NADP-dependent oxidoreductase domain"/>
    <property type="match status" value="1"/>
</dbReference>